<reference evidence="3 4" key="1">
    <citation type="submission" date="2011-09" db="EMBL/GenBank/DDBJ databases">
        <title>The draft genome of Treponema saccharophilum DSM 2985.</title>
        <authorList>
            <consortium name="US DOE Joint Genome Institute (JGI-PGF)"/>
            <person name="Lucas S."/>
            <person name="Copeland A."/>
            <person name="Lapidus A."/>
            <person name="Glavina del Rio T."/>
            <person name="Dalin E."/>
            <person name="Tice H."/>
            <person name="Bruce D."/>
            <person name="Goodwin L."/>
            <person name="Pitluck S."/>
            <person name="Peters L."/>
            <person name="Kyrpides N."/>
            <person name="Mavromatis K."/>
            <person name="Ivanova N."/>
            <person name="Markowitz V."/>
            <person name="Cheng J.-F."/>
            <person name="Hugenholtz P."/>
            <person name="Woyke T."/>
            <person name="Wu D."/>
            <person name="Gronow S."/>
            <person name="Wellnitz S."/>
            <person name="Brambilla E."/>
            <person name="Klenk H.-P."/>
            <person name="Eisen J.A."/>
        </authorList>
    </citation>
    <scope>NUCLEOTIDE SEQUENCE [LARGE SCALE GENOMIC DNA]</scope>
    <source>
        <strain evidence="3 4">DSM 2985</strain>
    </source>
</reference>
<sequence length="447" mass="49854">MSRLDKKFYYCAKITIEALSPLVLSSGKGGNFFDVELVRDANGLPAIPGTTIAGILRHAVQKERGLDFVNELFGCQKRDAGNSSLLEVSWAYVHDSKNTVHKSFYPKEAIEADAILKELYITDNPDFKRDHVRLSERGTAYEAGKFDRYFVPTGSRFTFSIGMWSDSERDDEKWNSILKVLFSPLFRIGAAGRDGYGKIKINEIKVPSKKCFDLSNEEDLEAFKNCPATLDLSSFDDKFDKLDLTLSFPFGFRIGGGSKSFLKNAHPADMLPYSERCIKWLGNKGSFESVPKIAIPGSALKGALRHRTAFHLARITKNWNIGKKNEDDGLSMLFGFASNNGDSESKGMSGKLWFTDLYLEDAKTYQLSRNSIDRFTGGTLPGALFQEENVRAEQTFETSIYLDKSIDKSSNEYKAFSWALEDLKSGRLALGGGSGHGLGFNHAEEKN</sequence>
<dbReference type="GO" id="GO:0051607">
    <property type="term" value="P:defense response to virus"/>
    <property type="evidence" value="ECO:0007669"/>
    <property type="project" value="UniProtKB-KW"/>
</dbReference>
<dbReference type="eggNOG" id="COG1337">
    <property type="taxonomic scope" value="Bacteria"/>
</dbReference>
<dbReference type="STRING" id="907348.TresaDRAFT_0279"/>
<dbReference type="InterPro" id="IPR052216">
    <property type="entry name" value="CRISPR_Csm3_endoribonuclease"/>
</dbReference>
<dbReference type="OrthoDB" id="1063910at2"/>
<dbReference type="Pfam" id="PF03787">
    <property type="entry name" value="RAMPs"/>
    <property type="match status" value="2"/>
</dbReference>
<dbReference type="PATRIC" id="fig|907348.3.peg.2034"/>
<feature type="domain" description="CRISPR type III-associated protein" evidence="2">
    <location>
        <begin position="294"/>
        <end position="440"/>
    </location>
</feature>
<dbReference type="PANTHER" id="PTHR35579:SF3">
    <property type="entry name" value="CRISPR SYSTEM CMS ENDORIBONUCLEASE CSM3"/>
    <property type="match status" value="1"/>
</dbReference>
<dbReference type="RefSeq" id="WP_002705291.1">
    <property type="nucleotide sequence ID" value="NZ_AGRW01000051.1"/>
</dbReference>
<accession>H7EMP6</accession>
<protein>
    <recommendedName>
        <fullName evidence="2">CRISPR type III-associated protein domain-containing protein</fullName>
    </recommendedName>
</protein>
<name>H7EMP6_9SPIR</name>
<organism evidence="3 4">
    <name type="scientific">Treponema saccharophilum DSM 2985</name>
    <dbReference type="NCBI Taxonomy" id="907348"/>
    <lineage>
        <taxon>Bacteria</taxon>
        <taxon>Pseudomonadati</taxon>
        <taxon>Spirochaetota</taxon>
        <taxon>Spirochaetia</taxon>
        <taxon>Spirochaetales</taxon>
        <taxon>Treponemataceae</taxon>
        <taxon>Treponema</taxon>
    </lineage>
</organism>
<comment type="caution">
    <text evidence="3">The sequence shown here is derived from an EMBL/GenBank/DDBJ whole genome shotgun (WGS) entry which is preliminary data.</text>
</comment>
<gene>
    <name evidence="3" type="ORF">TresaDRAFT_0279</name>
</gene>
<dbReference type="Proteomes" id="UP000003571">
    <property type="component" value="Unassembled WGS sequence"/>
</dbReference>
<dbReference type="AlphaFoldDB" id="H7EMP6"/>
<evidence type="ECO:0000256" key="1">
    <source>
        <dbReference type="ARBA" id="ARBA00023118"/>
    </source>
</evidence>
<feature type="domain" description="CRISPR type III-associated protein" evidence="2">
    <location>
        <begin position="15"/>
        <end position="200"/>
    </location>
</feature>
<keyword evidence="1" id="KW-0051">Antiviral defense</keyword>
<dbReference type="PANTHER" id="PTHR35579">
    <property type="entry name" value="CRISPR SYSTEM CMS ENDORIBONUCLEASE CSM3"/>
    <property type="match status" value="1"/>
</dbReference>
<dbReference type="CDD" id="cd09726">
    <property type="entry name" value="RAMP_I_III"/>
    <property type="match status" value="2"/>
</dbReference>
<proteinExistence type="predicted"/>
<evidence type="ECO:0000259" key="2">
    <source>
        <dbReference type="Pfam" id="PF03787"/>
    </source>
</evidence>
<keyword evidence="4" id="KW-1185">Reference proteome</keyword>
<evidence type="ECO:0000313" key="4">
    <source>
        <dbReference type="Proteomes" id="UP000003571"/>
    </source>
</evidence>
<evidence type="ECO:0000313" key="3">
    <source>
        <dbReference type="EMBL" id="EIC01142.1"/>
    </source>
</evidence>
<dbReference type="EMBL" id="AGRW01000051">
    <property type="protein sequence ID" value="EIC01142.1"/>
    <property type="molecule type" value="Genomic_DNA"/>
</dbReference>
<dbReference type="InterPro" id="IPR005537">
    <property type="entry name" value="RAMP_III_fam"/>
</dbReference>